<organism evidence="1 2">
    <name type="scientific">Phaseolus vulgaris</name>
    <name type="common">Kidney bean</name>
    <name type="synonym">French bean</name>
    <dbReference type="NCBI Taxonomy" id="3885"/>
    <lineage>
        <taxon>Eukaryota</taxon>
        <taxon>Viridiplantae</taxon>
        <taxon>Streptophyta</taxon>
        <taxon>Embryophyta</taxon>
        <taxon>Tracheophyta</taxon>
        <taxon>Spermatophyta</taxon>
        <taxon>Magnoliopsida</taxon>
        <taxon>eudicotyledons</taxon>
        <taxon>Gunneridae</taxon>
        <taxon>Pentapetalae</taxon>
        <taxon>rosids</taxon>
        <taxon>fabids</taxon>
        <taxon>Fabales</taxon>
        <taxon>Fabaceae</taxon>
        <taxon>Papilionoideae</taxon>
        <taxon>50 kb inversion clade</taxon>
        <taxon>NPAAA clade</taxon>
        <taxon>indigoferoid/millettioid clade</taxon>
        <taxon>Phaseoleae</taxon>
        <taxon>Phaseolus</taxon>
    </lineage>
</organism>
<dbReference type="Gramene" id="ESW22306">
    <property type="protein sequence ID" value="ESW22306"/>
    <property type="gene ID" value="PHAVU_005G142900g"/>
</dbReference>
<proteinExistence type="predicted"/>
<feature type="non-terminal residue" evidence="1">
    <location>
        <position position="1"/>
    </location>
</feature>
<dbReference type="AlphaFoldDB" id="V7C090"/>
<accession>V7C090</accession>
<dbReference type="EMBL" id="CM002292">
    <property type="protein sequence ID" value="ESW22306.1"/>
    <property type="molecule type" value="Genomic_DNA"/>
</dbReference>
<keyword evidence="2" id="KW-1185">Reference proteome</keyword>
<reference evidence="2" key="1">
    <citation type="journal article" date="2014" name="Nat. Genet.">
        <title>A reference genome for common bean and genome-wide analysis of dual domestications.</title>
        <authorList>
            <person name="Schmutz J."/>
            <person name="McClean P.E."/>
            <person name="Mamidi S."/>
            <person name="Wu G.A."/>
            <person name="Cannon S.B."/>
            <person name="Grimwood J."/>
            <person name="Jenkins J."/>
            <person name="Shu S."/>
            <person name="Song Q."/>
            <person name="Chavarro C."/>
            <person name="Torres-Torres M."/>
            <person name="Geffroy V."/>
            <person name="Moghaddam S.M."/>
            <person name="Gao D."/>
            <person name="Abernathy B."/>
            <person name="Barry K."/>
            <person name="Blair M."/>
            <person name="Brick M.A."/>
            <person name="Chovatia M."/>
            <person name="Gepts P."/>
            <person name="Goodstein D.M."/>
            <person name="Gonzales M."/>
            <person name="Hellsten U."/>
            <person name="Hyten D.L."/>
            <person name="Jia G."/>
            <person name="Kelly J.D."/>
            <person name="Kudrna D."/>
            <person name="Lee R."/>
            <person name="Richard M.M."/>
            <person name="Miklas P.N."/>
            <person name="Osorno J.M."/>
            <person name="Rodrigues J."/>
            <person name="Thareau V."/>
            <person name="Urrea C.A."/>
            <person name="Wang M."/>
            <person name="Yu Y."/>
            <person name="Zhang M."/>
            <person name="Wing R.A."/>
            <person name="Cregan P.B."/>
            <person name="Rokhsar D.S."/>
            <person name="Jackson S.A."/>
        </authorList>
    </citation>
    <scope>NUCLEOTIDE SEQUENCE [LARGE SCALE GENOMIC DNA]</scope>
    <source>
        <strain evidence="2">cv. G19833</strain>
    </source>
</reference>
<evidence type="ECO:0000313" key="1">
    <source>
        <dbReference type="EMBL" id="ESW22306.1"/>
    </source>
</evidence>
<dbReference type="Proteomes" id="UP000000226">
    <property type="component" value="Chromosome 5"/>
</dbReference>
<protein>
    <submittedName>
        <fullName evidence="1">Uncharacterized protein</fullName>
    </submittedName>
</protein>
<evidence type="ECO:0000313" key="2">
    <source>
        <dbReference type="Proteomes" id="UP000000226"/>
    </source>
</evidence>
<sequence>LVSVDVTDTCHGSLSVVEDSRPEKQQFLDFLTF</sequence>
<name>V7C090_PHAVU</name>
<gene>
    <name evidence="1" type="ORF">PHAVU_005G142900g</name>
</gene>